<feature type="region of interest" description="Disordered" evidence="1">
    <location>
        <begin position="1610"/>
        <end position="1630"/>
    </location>
</feature>
<feature type="compositionally biased region" description="Basic and acidic residues" evidence="1">
    <location>
        <begin position="35"/>
        <end position="49"/>
    </location>
</feature>
<dbReference type="EMBL" id="HG994593">
    <property type="protein sequence ID" value="CAF2846165.1"/>
    <property type="molecule type" value="Genomic_DNA"/>
</dbReference>
<reference evidence="2" key="1">
    <citation type="submission" date="2021-02" db="EMBL/GenBank/DDBJ databases">
        <authorList>
            <person name="Bekaert M."/>
        </authorList>
    </citation>
    <scope>NUCLEOTIDE SEQUENCE</scope>
    <source>
        <strain evidence="2">IoA-00</strain>
    </source>
</reference>
<organism evidence="2 3">
    <name type="scientific">Lepeophtheirus salmonis</name>
    <name type="common">Salmon louse</name>
    <name type="synonym">Caligus salmonis</name>
    <dbReference type="NCBI Taxonomy" id="72036"/>
    <lineage>
        <taxon>Eukaryota</taxon>
        <taxon>Metazoa</taxon>
        <taxon>Ecdysozoa</taxon>
        <taxon>Arthropoda</taxon>
        <taxon>Crustacea</taxon>
        <taxon>Multicrustacea</taxon>
        <taxon>Hexanauplia</taxon>
        <taxon>Copepoda</taxon>
        <taxon>Siphonostomatoida</taxon>
        <taxon>Caligidae</taxon>
        <taxon>Lepeophtheirus</taxon>
    </lineage>
</organism>
<feature type="compositionally biased region" description="Basic and acidic residues" evidence="1">
    <location>
        <begin position="105"/>
        <end position="114"/>
    </location>
</feature>
<evidence type="ECO:0000313" key="3">
    <source>
        <dbReference type="Proteomes" id="UP000675881"/>
    </source>
</evidence>
<dbReference type="InterPro" id="IPR033228">
    <property type="entry name" value="SZT2"/>
</dbReference>
<dbReference type="Proteomes" id="UP000675881">
    <property type="component" value="Chromosome 14"/>
</dbReference>
<feature type="region of interest" description="Disordered" evidence="1">
    <location>
        <begin position="319"/>
        <end position="338"/>
    </location>
</feature>
<feature type="region of interest" description="Disordered" evidence="1">
    <location>
        <begin position="86"/>
        <end position="114"/>
    </location>
</feature>
<accession>A0A7R8CQA8</accession>
<proteinExistence type="predicted"/>
<gene>
    <name evidence="2" type="ORF">LSAA_4627</name>
</gene>
<name>A0A7R8CQA8_LEPSM</name>
<sequence length="1850" mass="211393">MNNNSNCDPIYSSVYTDSNYDGDCVNGRVRIRSSGSDRIKHQSSRDRAGSLEAFYGNNTDPSMRQRTFSMDSKRGCFKSSLLLRAGQNPGLSPNPLKSSTSTPKQNDEKHESKKIPPLWGSLSLPIFIPQIVSSLIDNTFEFPEKPIKKAGFNETPLVERYIRNHAASLQSAYAKAYVHVLFESLQNHEAVHTYDVLNAVKYCDKEIFQSIDAKDFVDSICGHNDEIDEESYENNVYVDPRPCHSPNHFAIKKKFSDILGTYFQLVPGFKDLYYFYSSAEQTHYHGNRRDTIANDVDIEVASSLAKHLDSKRSCDVNPSLSFGTKSRPQNSSLGSIMTNESSNINETQDDFDGISIASNNNGCVFNPGGIDQPLFIQIFANHCKQEIQANGPPLTEIPTCWMELIGKTDEEGSYNPKDLFSIHLVAICLQPQTMCCNIPDNSMWASSVNLDFRENGESMKVDDGTLNISKYTGTQKKALENIVEEIQWMMRNEIIYSMTKTHTVNESVLKKVTEHITVSINKPGCAVQRFPLSFVLKPEKSLKSFIAQFEEIDLLQGYKILREGNYYYIVQEGGGDSMSCASSGSINNTMSCGNVLDEHQRFQLSPVKEVASIPNKRKHSENSHKPTCWLIVFIEDDIVSIYFQYREGQLSIVLPWRQALASLSANIKAICKSVNQEMLLIDLFESRLCHRLLESDKNEESSFNWNAHNYFSVQQQMQLQKQEMETNNSMANIDLRFKPGFFSCSIVWETYFCLHPRLKHFDHQLSRGIKAIKLKLSTFQVQNRHNIFVYMDENDNIYYITIREGSSTGCYEVEGDESRFISRTSSFSSCVAKNNGVSSTETMDNLSILSQSVDTPQFNSCTKINLKVQGLIEPGDDIKVHLVSTLEQELNEQVIEVISEVLQRNPRSKLSPMDVSFLQPSNNPDLTFSFYIPSNTSEKSVFSYLKQNLTHFQTKIPFIEPKYSSSKSEHHFRDQESSCTYIYTECGKIGRHKGIGVIKVEYHSEEFNESGIKSSDKGNNSSSEVFKSEDFVRFTNVSEEDSVDTNRSIIFSLWERGKLSVEKLKESLKTSLNSKSKFEKIIRLSTPDIICRMFHNSVEDGRGFICIRNEENVMTSQSDFYLIGQARKVEKNLDEEKELGTPNSDSYYRKFQSMPYSPRRDIIFIHVSRNEISFWVYNVSKDVVYQISKSVSSLSHWMSARSCLTTSIVSQKLGIFHNTKFNRKCQEQSDNPYLGSKGGIAYVELLVNNKAVPSKVSTSNAVESNKYQNNPKRINRFLSIYRDTKPSCLLSESPYANGNDPMKQHGSQMLHMKASDNKEMLSRLYFLWQNRGESSGNTIIFNNQVLKFFKKSARLVHFCLTPLLFLPHWRSQAHSTRLDIINPLDLSIHRRPQVEERSHIGLIQNYVQEYIQYLHTLGFIAIQRRVNNANSGNIYNHRKVGKRDLHQDSIKNVIFWYTQEDGQGVIQPFFFTKLYVMEYDRLICHYNFRRESNLVTGLGVTPEAIKESFTRKLIDECDNIKHLIHLHSFTYDYHLRTAHNFISGRPSNISKGFHLAFFIDDFLKYYNKGPNFARNMKGYDLKVLRMEPLDAKANEDFECDYLLVRQSSSLTSQDQDTNGTSPSSSGSGSSMNIGNNLPGSFVSGYDDYDFVLLLINDDFHSSHENLNLKYYIILTSKRDLYPTYNVDKTKGQFRTVLKNECTKPLGAKKDDTASSIQRESVNYVGFYSSREQSMEKIMSSMILATETMNGIVFVEFNELLTLVDIEPFEKINDELVAIVSRPLRWFKSLMKLMSTRYPVSRLFGAPDGSVQHLVIQDSIHKCVDSCILITMDTPNEETSLNLIFKEQSDI</sequence>
<dbReference type="PANTHER" id="PTHR14918:SF3">
    <property type="entry name" value="KICSTOR COMPLEX PROTEIN SZT2"/>
    <property type="match status" value="1"/>
</dbReference>
<dbReference type="GO" id="GO:0005777">
    <property type="term" value="C:peroxisome"/>
    <property type="evidence" value="ECO:0007669"/>
    <property type="project" value="InterPro"/>
</dbReference>
<keyword evidence="3" id="KW-1185">Reference proteome</keyword>
<protein>
    <submittedName>
        <fullName evidence="2">SZT2</fullName>
    </submittedName>
</protein>
<evidence type="ECO:0000313" key="2">
    <source>
        <dbReference type="EMBL" id="CAF2846165.1"/>
    </source>
</evidence>
<evidence type="ECO:0000256" key="1">
    <source>
        <dbReference type="SAM" id="MobiDB-lite"/>
    </source>
</evidence>
<feature type="region of interest" description="Disordered" evidence="1">
    <location>
        <begin position="34"/>
        <end position="59"/>
    </location>
</feature>
<dbReference type="OrthoDB" id="43547at2759"/>
<dbReference type="PANTHER" id="PTHR14918">
    <property type="entry name" value="KICSTOR COMPLEX PROTEIN SZT2"/>
    <property type="match status" value="1"/>
</dbReference>
<feature type="compositionally biased region" description="Polar residues" evidence="1">
    <location>
        <begin position="89"/>
        <end position="104"/>
    </location>
</feature>